<dbReference type="GO" id="GO:0051603">
    <property type="term" value="P:proteolysis involved in protein catabolic process"/>
    <property type="evidence" value="ECO:0007669"/>
    <property type="project" value="TreeGrafter"/>
</dbReference>
<keyword evidence="4 6" id="KW-0862">Zinc</keyword>
<dbReference type="PANTHER" id="PTHR22726">
    <property type="entry name" value="METALLOENDOPEPTIDASE OMA1"/>
    <property type="match status" value="1"/>
</dbReference>
<dbReference type="CDD" id="cd07324">
    <property type="entry name" value="M48C_Oma1-like"/>
    <property type="match status" value="1"/>
</dbReference>
<protein>
    <recommendedName>
        <fullName evidence="8">Peptidase M48 domain-containing protein</fullName>
    </recommendedName>
</protein>
<comment type="caution">
    <text evidence="9">The sequence shown here is derived from an EMBL/GenBank/DDBJ whole genome shotgun (WGS) entry which is preliminary data.</text>
</comment>
<dbReference type="EMBL" id="CAUI01000023">
    <property type="protein sequence ID" value="CCU80682.1"/>
    <property type="molecule type" value="Genomic_DNA"/>
</dbReference>
<dbReference type="GO" id="GO:0016020">
    <property type="term" value="C:membrane"/>
    <property type="evidence" value="ECO:0007669"/>
    <property type="project" value="TreeGrafter"/>
</dbReference>
<organism evidence="9 10">
    <name type="scientific">Halanaerobium saccharolyticum subsp. saccharolyticum DSM 6643</name>
    <dbReference type="NCBI Taxonomy" id="1293054"/>
    <lineage>
        <taxon>Bacteria</taxon>
        <taxon>Bacillati</taxon>
        <taxon>Bacillota</taxon>
        <taxon>Clostridia</taxon>
        <taxon>Halanaerobiales</taxon>
        <taxon>Halanaerobiaceae</taxon>
        <taxon>Halanaerobium</taxon>
    </lineage>
</organism>
<dbReference type="GO" id="GO:0004222">
    <property type="term" value="F:metalloendopeptidase activity"/>
    <property type="evidence" value="ECO:0007669"/>
    <property type="project" value="InterPro"/>
</dbReference>
<dbReference type="GO" id="GO:0046872">
    <property type="term" value="F:metal ion binding"/>
    <property type="evidence" value="ECO:0007669"/>
    <property type="project" value="UniProtKB-KW"/>
</dbReference>
<dbReference type="InterPro" id="IPR051156">
    <property type="entry name" value="Mito/Outer_Membr_Metalloprot"/>
</dbReference>
<dbReference type="AlphaFoldDB" id="M5E2E0"/>
<evidence type="ECO:0000313" key="10">
    <source>
        <dbReference type="Proteomes" id="UP000012063"/>
    </source>
</evidence>
<sequence length="438" mass="51559">MQKKYYNKYILKKLKIGGIGLKKLNLTSKKLFTLIITLFLLVFLSLSTAAFSNYEKDVASKLYKNLEEEYEITEFDQQSLEYKTLKKLEANIINRKFKNEEFKLHHIDDKLINAYYIGDGNIMLFEGLLQKLKTEDQLAGLVAHEMGHAVEEHLTEDLERNMSLSILNILFNHFTENDYQLMTNIAQNLIANGYSREQEQESDIYAVDLMLRSGYDPDGLIELMKIFKENSHNVKLLEFTQTHPIPDSRIDYLREYIAEKKSKSTVKNKEESREINEANQKTTNQENSQEDLTVNLDNVFKEHNILFSYPKEWTLKKEKVLQKEVVFKYNIEADNLSGGIQLEDLSQKTFMQTAKKQFIYTAITAEENGAKVKKNNIENKKLDIYQIEIIQDNQLFFEYFISEKNEQQLLKLRFEINRAKQNQQTKLIDRLIQTIRFQ</sequence>
<dbReference type="Pfam" id="PF01435">
    <property type="entry name" value="Peptidase_M48"/>
    <property type="match status" value="1"/>
</dbReference>
<keyword evidence="5 6" id="KW-0482">Metalloprotease</keyword>
<evidence type="ECO:0000256" key="7">
    <source>
        <dbReference type="SAM" id="MobiDB-lite"/>
    </source>
</evidence>
<reference evidence="10" key="1">
    <citation type="journal article" date="2013" name="Genome Announc.">
        <title>Genome Sequence of Halanaerobium saccharolyticum subsp. saccharolyticum Strain DSM 6643T, a Halophilic Hydrogen-Producing Bacterium.</title>
        <authorList>
            <person name="Kivisto A."/>
            <person name="Larjo A."/>
            <person name="Ciranna A."/>
            <person name="Santala V."/>
            <person name="Roos C."/>
            <person name="Karp M."/>
        </authorList>
    </citation>
    <scope>NUCLEOTIDE SEQUENCE [LARGE SCALE GENOMIC DNA]</scope>
    <source>
        <strain evidence="10">DSM 6643</strain>
    </source>
</reference>
<evidence type="ECO:0000256" key="1">
    <source>
        <dbReference type="ARBA" id="ARBA00022670"/>
    </source>
</evidence>
<dbReference type="InParanoid" id="M5E2E0"/>
<proteinExistence type="inferred from homology"/>
<feature type="domain" description="Peptidase M48" evidence="8">
    <location>
        <begin position="89"/>
        <end position="256"/>
    </location>
</feature>
<keyword evidence="1 6" id="KW-0645">Protease</keyword>
<keyword evidence="3 6" id="KW-0378">Hydrolase</keyword>
<feature type="compositionally biased region" description="Polar residues" evidence="7">
    <location>
        <begin position="277"/>
        <end position="287"/>
    </location>
</feature>
<evidence type="ECO:0000259" key="8">
    <source>
        <dbReference type="Pfam" id="PF01435"/>
    </source>
</evidence>
<keyword evidence="2" id="KW-0479">Metal-binding</keyword>
<comment type="similarity">
    <text evidence="6">Belongs to the peptidase M48 family.</text>
</comment>
<feature type="compositionally biased region" description="Basic and acidic residues" evidence="7">
    <location>
        <begin position="263"/>
        <end position="276"/>
    </location>
</feature>
<comment type="cofactor">
    <cofactor evidence="6">
        <name>Zn(2+)</name>
        <dbReference type="ChEBI" id="CHEBI:29105"/>
    </cofactor>
    <text evidence="6">Binds 1 zinc ion per subunit.</text>
</comment>
<accession>M5E2E0</accession>
<evidence type="ECO:0000256" key="2">
    <source>
        <dbReference type="ARBA" id="ARBA00022723"/>
    </source>
</evidence>
<gene>
    <name evidence="9" type="ORF">HSACCH_02226</name>
</gene>
<dbReference type="STRING" id="1293054.HSACCH_02226"/>
<evidence type="ECO:0000256" key="3">
    <source>
        <dbReference type="ARBA" id="ARBA00022801"/>
    </source>
</evidence>
<dbReference type="Gene3D" id="3.30.2010.10">
    <property type="entry name" value="Metalloproteases ('zincins'), catalytic domain"/>
    <property type="match status" value="1"/>
</dbReference>
<dbReference type="eggNOG" id="COG0501">
    <property type="taxonomic scope" value="Bacteria"/>
</dbReference>
<evidence type="ECO:0000256" key="5">
    <source>
        <dbReference type="ARBA" id="ARBA00023049"/>
    </source>
</evidence>
<dbReference type="InterPro" id="IPR001915">
    <property type="entry name" value="Peptidase_M48"/>
</dbReference>
<keyword evidence="10" id="KW-1185">Reference proteome</keyword>
<dbReference type="PANTHER" id="PTHR22726:SF1">
    <property type="entry name" value="METALLOENDOPEPTIDASE OMA1, MITOCHONDRIAL"/>
    <property type="match status" value="1"/>
</dbReference>
<dbReference type="Proteomes" id="UP000012063">
    <property type="component" value="Unassembled WGS sequence"/>
</dbReference>
<evidence type="ECO:0000256" key="4">
    <source>
        <dbReference type="ARBA" id="ARBA00022833"/>
    </source>
</evidence>
<evidence type="ECO:0000313" key="9">
    <source>
        <dbReference type="EMBL" id="CCU80682.1"/>
    </source>
</evidence>
<feature type="region of interest" description="Disordered" evidence="7">
    <location>
        <begin position="263"/>
        <end position="287"/>
    </location>
</feature>
<evidence type="ECO:0000256" key="6">
    <source>
        <dbReference type="RuleBase" id="RU003983"/>
    </source>
</evidence>
<name>M5E2E0_9FIRM</name>